<dbReference type="Proteomes" id="UP001066276">
    <property type="component" value="Chromosome 10"/>
</dbReference>
<accession>A0AAV7LZY1</accession>
<comment type="caution">
    <text evidence="1">The sequence shown here is derived from an EMBL/GenBank/DDBJ whole genome shotgun (WGS) entry which is preliminary data.</text>
</comment>
<reference evidence="1" key="1">
    <citation type="journal article" date="2022" name="bioRxiv">
        <title>Sequencing and chromosome-scale assembly of the giantPleurodeles waltlgenome.</title>
        <authorList>
            <person name="Brown T."/>
            <person name="Elewa A."/>
            <person name="Iarovenko S."/>
            <person name="Subramanian E."/>
            <person name="Araus A.J."/>
            <person name="Petzold A."/>
            <person name="Susuki M."/>
            <person name="Suzuki K.-i.T."/>
            <person name="Hayashi T."/>
            <person name="Toyoda A."/>
            <person name="Oliveira C."/>
            <person name="Osipova E."/>
            <person name="Leigh N.D."/>
            <person name="Simon A."/>
            <person name="Yun M.H."/>
        </authorList>
    </citation>
    <scope>NUCLEOTIDE SEQUENCE</scope>
    <source>
        <strain evidence="1">20211129_DDA</strain>
        <tissue evidence="1">Liver</tissue>
    </source>
</reference>
<dbReference type="AlphaFoldDB" id="A0AAV7LZY1"/>
<name>A0AAV7LZY1_PLEWA</name>
<dbReference type="EMBL" id="JANPWB010000014">
    <property type="protein sequence ID" value="KAJ1097101.1"/>
    <property type="molecule type" value="Genomic_DNA"/>
</dbReference>
<evidence type="ECO:0000313" key="2">
    <source>
        <dbReference type="Proteomes" id="UP001066276"/>
    </source>
</evidence>
<sequence length="110" mass="12782">MVQTAVWSRLPLLPTPESCLLGVRQRRRKEKQRHWCADLAFALLKRLIAIQWKLPSAPDIHRWSSELLHWARAEAQVLHTLRDSGVVVKGADIWDSLIEQLEQKNETRPS</sequence>
<proteinExistence type="predicted"/>
<gene>
    <name evidence="1" type="ORF">NDU88_002228</name>
</gene>
<keyword evidence="2" id="KW-1185">Reference proteome</keyword>
<evidence type="ECO:0000313" key="1">
    <source>
        <dbReference type="EMBL" id="KAJ1097101.1"/>
    </source>
</evidence>
<organism evidence="1 2">
    <name type="scientific">Pleurodeles waltl</name>
    <name type="common">Iberian ribbed newt</name>
    <dbReference type="NCBI Taxonomy" id="8319"/>
    <lineage>
        <taxon>Eukaryota</taxon>
        <taxon>Metazoa</taxon>
        <taxon>Chordata</taxon>
        <taxon>Craniata</taxon>
        <taxon>Vertebrata</taxon>
        <taxon>Euteleostomi</taxon>
        <taxon>Amphibia</taxon>
        <taxon>Batrachia</taxon>
        <taxon>Caudata</taxon>
        <taxon>Salamandroidea</taxon>
        <taxon>Salamandridae</taxon>
        <taxon>Pleurodelinae</taxon>
        <taxon>Pleurodeles</taxon>
    </lineage>
</organism>
<protein>
    <submittedName>
        <fullName evidence="1">Uncharacterized protein</fullName>
    </submittedName>
</protein>